<keyword evidence="4" id="KW-1185">Reference proteome</keyword>
<gene>
    <name evidence="3" type="ORF">EDE15_2099</name>
</gene>
<dbReference type="NCBIfam" id="TIGR02595">
    <property type="entry name" value="PEP_CTERM"/>
    <property type="match status" value="1"/>
</dbReference>
<comment type="caution">
    <text evidence="3">The sequence shown here is derived from an EMBL/GenBank/DDBJ whole genome shotgun (WGS) entry which is preliminary data.</text>
</comment>
<dbReference type="EMBL" id="RSDW01000001">
    <property type="protein sequence ID" value="RSL16578.1"/>
    <property type="molecule type" value="Genomic_DNA"/>
</dbReference>
<feature type="signal peptide" evidence="1">
    <location>
        <begin position="1"/>
        <end position="24"/>
    </location>
</feature>
<dbReference type="Proteomes" id="UP000269669">
    <property type="component" value="Unassembled WGS sequence"/>
</dbReference>
<name>A0A428MI45_9BACT</name>
<dbReference type="InterPro" id="IPR013424">
    <property type="entry name" value="Ice-binding_C"/>
</dbReference>
<dbReference type="RefSeq" id="WP_185827103.1">
    <property type="nucleotide sequence ID" value="NZ_RSDW01000001.1"/>
</dbReference>
<reference evidence="3 4" key="1">
    <citation type="submission" date="2018-12" db="EMBL/GenBank/DDBJ databases">
        <title>Sequencing of bacterial isolates from soil warming experiment in Harvard Forest, Massachusetts, USA.</title>
        <authorList>
            <person name="Deangelis K."/>
        </authorList>
    </citation>
    <scope>NUCLEOTIDE SEQUENCE [LARGE SCALE GENOMIC DNA]</scope>
    <source>
        <strain evidence="3 4">EB153</strain>
    </source>
</reference>
<accession>A0A428MI45</accession>
<feature type="chain" id="PRO_5019157019" evidence="1">
    <location>
        <begin position="25"/>
        <end position="171"/>
    </location>
</feature>
<proteinExistence type="predicted"/>
<organism evidence="3 4">
    <name type="scientific">Edaphobacter aggregans</name>
    <dbReference type="NCBI Taxonomy" id="570835"/>
    <lineage>
        <taxon>Bacteria</taxon>
        <taxon>Pseudomonadati</taxon>
        <taxon>Acidobacteriota</taxon>
        <taxon>Terriglobia</taxon>
        <taxon>Terriglobales</taxon>
        <taxon>Acidobacteriaceae</taxon>
        <taxon>Edaphobacter</taxon>
    </lineage>
</organism>
<dbReference type="AlphaFoldDB" id="A0A428MI45"/>
<evidence type="ECO:0000313" key="3">
    <source>
        <dbReference type="EMBL" id="RSL16578.1"/>
    </source>
</evidence>
<sequence>MKKTALILSMFVLAVLLLVMPASADTISLVLSNPVQSAVPGSTLWFDATVSAPLSNAATVYLNSVDYGITGTSTIDDSGFLSYFVSVDPGETLTANLFSVTLPPDLAVGVPYNGFFILTGGGPNDFNNLATVDFQINTVPEPGTWVLLATGLGALAMAIFGRRSLAQTATT</sequence>
<keyword evidence="1" id="KW-0732">Signal</keyword>
<evidence type="ECO:0000256" key="1">
    <source>
        <dbReference type="SAM" id="SignalP"/>
    </source>
</evidence>
<feature type="domain" description="Ice-binding protein C-terminal" evidence="2">
    <location>
        <begin position="138"/>
        <end position="163"/>
    </location>
</feature>
<dbReference type="Pfam" id="PF07589">
    <property type="entry name" value="PEP-CTERM"/>
    <property type="match status" value="1"/>
</dbReference>
<protein>
    <submittedName>
        <fullName evidence="3">Putative secreted protein with PEP-CTERM sorting signal</fullName>
    </submittedName>
</protein>
<evidence type="ECO:0000313" key="4">
    <source>
        <dbReference type="Proteomes" id="UP000269669"/>
    </source>
</evidence>
<evidence type="ECO:0000259" key="2">
    <source>
        <dbReference type="Pfam" id="PF07589"/>
    </source>
</evidence>